<keyword evidence="3" id="KW-1185">Reference proteome</keyword>
<dbReference type="Proteomes" id="UP001330812">
    <property type="component" value="Chromosome"/>
</dbReference>
<dbReference type="Pfam" id="PF11706">
    <property type="entry name" value="zf-CGNR"/>
    <property type="match status" value="1"/>
</dbReference>
<accession>A0ABZ1HVL3</accession>
<dbReference type="Pfam" id="PF07336">
    <property type="entry name" value="ABATE"/>
    <property type="match status" value="1"/>
</dbReference>
<gene>
    <name evidence="2" type="ORF">VSH64_26000</name>
</gene>
<evidence type="ECO:0000313" key="2">
    <source>
        <dbReference type="EMBL" id="WSE26332.1"/>
    </source>
</evidence>
<dbReference type="EMBL" id="CP142149">
    <property type="protein sequence ID" value="WSE26332.1"/>
    <property type="molecule type" value="Genomic_DNA"/>
</dbReference>
<proteinExistence type="predicted"/>
<reference evidence="2 3" key="1">
    <citation type="journal article" date="2015" name="Int. J. Syst. Evol. Microbiol.">
        <title>Amycolatopsis rhabdoformis sp. nov., an actinomycete isolated from a tropical forest soil.</title>
        <authorList>
            <person name="Souza W.R."/>
            <person name="Silva R.E."/>
            <person name="Goodfellow M."/>
            <person name="Busarakam K."/>
            <person name="Figueiro F.S."/>
            <person name="Ferreira D."/>
            <person name="Rodrigues-Filho E."/>
            <person name="Moraes L.A.B."/>
            <person name="Zucchi T.D."/>
        </authorList>
    </citation>
    <scope>NUCLEOTIDE SEQUENCE [LARGE SCALE GENOMIC DNA]</scope>
    <source>
        <strain evidence="2 3">NCIMB 14900</strain>
    </source>
</reference>
<dbReference type="InterPro" id="IPR021005">
    <property type="entry name" value="Znf_CGNR"/>
</dbReference>
<feature type="domain" description="Zinc finger CGNR" evidence="1">
    <location>
        <begin position="155"/>
        <end position="194"/>
    </location>
</feature>
<evidence type="ECO:0000259" key="1">
    <source>
        <dbReference type="Pfam" id="PF11706"/>
    </source>
</evidence>
<organism evidence="2 3">
    <name type="scientific">Amycolatopsis rhabdoformis</name>
    <dbReference type="NCBI Taxonomy" id="1448059"/>
    <lineage>
        <taxon>Bacteria</taxon>
        <taxon>Bacillati</taxon>
        <taxon>Actinomycetota</taxon>
        <taxon>Actinomycetes</taxon>
        <taxon>Pseudonocardiales</taxon>
        <taxon>Pseudonocardiaceae</taxon>
        <taxon>Amycolatopsis</taxon>
    </lineage>
</organism>
<dbReference type="InterPro" id="IPR023286">
    <property type="entry name" value="ABATE_dom_sf"/>
</dbReference>
<dbReference type="InterPro" id="IPR010852">
    <property type="entry name" value="ABATE"/>
</dbReference>
<protein>
    <submittedName>
        <fullName evidence="2">ABATE domain-containing protein</fullName>
    </submittedName>
</protein>
<dbReference type="PANTHER" id="PTHR35525:SF3">
    <property type="entry name" value="BLL6575 PROTEIN"/>
    <property type="match status" value="1"/>
</dbReference>
<evidence type="ECO:0000313" key="3">
    <source>
        <dbReference type="Proteomes" id="UP001330812"/>
    </source>
</evidence>
<name>A0ABZ1HVL3_9PSEU</name>
<sequence length="201" mass="21620">MTAGPTLEDVQAAGFPMGGEPLVALDLADTLMTAVDPAVDLIEPTDGYETWWRLQLPRLPEASVPAAAATRRLRTAIRDLLVAHLEARAPLAVSVEDLNAFASAVPRSLRLTADDSGALTATTRWHTEHGGNAALAAIATETIDLLSSPAQLEKLRRCANPACSMLFVAETKRRQWCTGNICGNRARVARHYRRTHADSAS</sequence>
<dbReference type="Gene3D" id="1.10.3300.10">
    <property type="entry name" value="Jann2411-like domain"/>
    <property type="match status" value="1"/>
</dbReference>
<dbReference type="PANTHER" id="PTHR35525">
    <property type="entry name" value="BLL6575 PROTEIN"/>
    <property type="match status" value="1"/>
</dbReference>
<dbReference type="RefSeq" id="WP_326565300.1">
    <property type="nucleotide sequence ID" value="NZ_CP142149.1"/>
</dbReference>
<dbReference type="SUPFAM" id="SSF160904">
    <property type="entry name" value="Jann2411-like"/>
    <property type="match status" value="1"/>
</dbReference>